<sequence>MPHSVELASTDDSGPAGLALLTVVSARLPASAMGQEAVRRLHRRIEGAADPLDHVVLPATVSAPTARRNTLRFVPTDG</sequence>
<gene>
    <name evidence="1" type="ORF">FH607_003060</name>
</gene>
<accession>A0A5N6APV6</accession>
<evidence type="ECO:0000313" key="2">
    <source>
        <dbReference type="Proteomes" id="UP000314251"/>
    </source>
</evidence>
<name>A0A5N6APV6_9ACTN</name>
<dbReference type="Gene3D" id="3.40.50.2300">
    <property type="match status" value="2"/>
</dbReference>
<dbReference type="EMBL" id="VDLY02000002">
    <property type="protein sequence ID" value="KAB8169729.1"/>
    <property type="molecule type" value="Genomic_DNA"/>
</dbReference>
<evidence type="ECO:0000313" key="1">
    <source>
        <dbReference type="EMBL" id="KAB8169729.1"/>
    </source>
</evidence>
<proteinExistence type="predicted"/>
<protein>
    <submittedName>
        <fullName evidence="1">Uncharacterized protein</fullName>
    </submittedName>
</protein>
<dbReference type="AlphaFoldDB" id="A0A5N6APV6"/>
<comment type="caution">
    <text evidence="1">The sequence shown here is derived from an EMBL/GenBank/DDBJ whole genome shotgun (WGS) entry which is preliminary data.</text>
</comment>
<organism evidence="1 2">
    <name type="scientific">Streptomyces mimosae</name>
    <dbReference type="NCBI Taxonomy" id="2586635"/>
    <lineage>
        <taxon>Bacteria</taxon>
        <taxon>Bacillati</taxon>
        <taxon>Actinomycetota</taxon>
        <taxon>Actinomycetes</taxon>
        <taxon>Kitasatosporales</taxon>
        <taxon>Streptomycetaceae</taxon>
        <taxon>Streptomyces</taxon>
    </lineage>
</organism>
<keyword evidence="2" id="KW-1185">Reference proteome</keyword>
<dbReference type="Proteomes" id="UP000314251">
    <property type="component" value="Unassembled WGS sequence"/>
</dbReference>
<reference evidence="1" key="1">
    <citation type="submission" date="2019-10" db="EMBL/GenBank/DDBJ databases">
        <title>Nonomuraea sp. nov., isolated from Phyllanthus amarus.</title>
        <authorList>
            <person name="Klykleung N."/>
            <person name="Tanasupawat S."/>
        </authorList>
    </citation>
    <scope>NUCLEOTIDE SEQUENCE [LARGE SCALE GENOMIC DNA]</scope>
    <source>
        <strain evidence="1">3MP-10</strain>
    </source>
</reference>
<dbReference type="RefSeq" id="WP_139666027.1">
    <property type="nucleotide sequence ID" value="NZ_VDLY02000002.1"/>
</dbReference>